<evidence type="ECO:0008006" key="3">
    <source>
        <dbReference type="Google" id="ProtNLM"/>
    </source>
</evidence>
<accession>A0A9W8MKL8</accession>
<sequence>MELSLCSGFGSMQGHIDREFWSSLMKLDEVEVAWLKDKDVWRTTKNWYEAFANDPLQQYINSDEKETPRRTLIHRITIACTLHAWRRTKITITVNHGSSLVIATLPTASPKPKDVLLNWFADTVMKIRNKNLDRKEQEKRATEFRTKTSEVISERIGDRKEEMIYVSLVFTAQGSQGHGYASALLGTITKLADVLGQACWLVKLFWEPIIQIGMEHPYEFKSW</sequence>
<keyword evidence="2" id="KW-1185">Reference proteome</keyword>
<dbReference type="PANTHER" id="PTHR42791">
    <property type="entry name" value="GNAT FAMILY ACETYLTRANSFERASE"/>
    <property type="match status" value="1"/>
</dbReference>
<dbReference type="EMBL" id="JANBPK010000725">
    <property type="protein sequence ID" value="KAJ2934161.1"/>
    <property type="molecule type" value="Genomic_DNA"/>
</dbReference>
<name>A0A9W8MKL8_9AGAR</name>
<dbReference type="OrthoDB" id="2744543at2759"/>
<evidence type="ECO:0000313" key="2">
    <source>
        <dbReference type="Proteomes" id="UP001140091"/>
    </source>
</evidence>
<dbReference type="InterPro" id="IPR052523">
    <property type="entry name" value="Trichothecene_AcTrans"/>
</dbReference>
<proteinExistence type="predicted"/>
<comment type="caution">
    <text evidence="1">The sequence shown here is derived from an EMBL/GenBank/DDBJ whole genome shotgun (WGS) entry which is preliminary data.</text>
</comment>
<organism evidence="1 2">
    <name type="scientific">Candolleomyces eurysporus</name>
    <dbReference type="NCBI Taxonomy" id="2828524"/>
    <lineage>
        <taxon>Eukaryota</taxon>
        <taxon>Fungi</taxon>
        <taxon>Dikarya</taxon>
        <taxon>Basidiomycota</taxon>
        <taxon>Agaricomycotina</taxon>
        <taxon>Agaricomycetes</taxon>
        <taxon>Agaricomycetidae</taxon>
        <taxon>Agaricales</taxon>
        <taxon>Agaricineae</taxon>
        <taxon>Psathyrellaceae</taxon>
        <taxon>Candolleomyces</taxon>
    </lineage>
</organism>
<dbReference type="Gene3D" id="3.40.630.30">
    <property type="match status" value="1"/>
</dbReference>
<evidence type="ECO:0000313" key="1">
    <source>
        <dbReference type="EMBL" id="KAJ2934161.1"/>
    </source>
</evidence>
<protein>
    <recommendedName>
        <fullName evidence="3">N-acetyltransferase domain-containing protein</fullName>
    </recommendedName>
</protein>
<reference evidence="1" key="1">
    <citation type="submission" date="2022-06" db="EMBL/GenBank/DDBJ databases">
        <title>Genome Sequence of Candolleomyces eurysporus.</title>
        <authorList>
            <person name="Buettner E."/>
        </authorList>
    </citation>
    <scope>NUCLEOTIDE SEQUENCE</scope>
    <source>
        <strain evidence="1">VTCC 930004</strain>
    </source>
</reference>
<dbReference type="AlphaFoldDB" id="A0A9W8MKL8"/>
<gene>
    <name evidence="1" type="ORF">H1R20_g2929</name>
</gene>
<dbReference type="PANTHER" id="PTHR42791:SF1">
    <property type="entry name" value="N-ACETYLTRANSFERASE DOMAIN-CONTAINING PROTEIN"/>
    <property type="match status" value="1"/>
</dbReference>
<dbReference type="Proteomes" id="UP001140091">
    <property type="component" value="Unassembled WGS sequence"/>
</dbReference>
<feature type="non-terminal residue" evidence="1">
    <location>
        <position position="223"/>
    </location>
</feature>